<gene>
    <name evidence="2" type="ORF">HF882_11050</name>
</gene>
<accession>A0A848AW13</accession>
<keyword evidence="1" id="KW-0732">Signal</keyword>
<dbReference type="RefSeq" id="WP_168962648.1">
    <property type="nucleotide sequence ID" value="NZ_JABAEW010000019.1"/>
</dbReference>
<feature type="chain" id="PRO_5032352849" evidence="1">
    <location>
        <begin position="25"/>
        <end position="57"/>
    </location>
</feature>
<sequence>MTIDIRLRIVAVLGTAVAAFAAQAADRAKSYFLAVGPQQEPDVPAGAFAGVAGVGEI</sequence>
<comment type="caution">
    <text evidence="2">The sequence shown here is derived from an EMBL/GenBank/DDBJ whole genome shotgun (WGS) entry which is preliminary data.</text>
</comment>
<dbReference type="Proteomes" id="UP000576225">
    <property type="component" value="Unassembled WGS sequence"/>
</dbReference>
<proteinExistence type="predicted"/>
<protein>
    <submittedName>
        <fullName evidence="2">Uncharacterized protein</fullName>
    </submittedName>
</protein>
<feature type="signal peptide" evidence="1">
    <location>
        <begin position="1"/>
        <end position="24"/>
    </location>
</feature>
<organism evidence="2 3">
    <name type="scientific">Victivallis vadensis</name>
    <dbReference type="NCBI Taxonomy" id="172901"/>
    <lineage>
        <taxon>Bacteria</taxon>
        <taxon>Pseudomonadati</taxon>
        <taxon>Lentisphaerota</taxon>
        <taxon>Lentisphaeria</taxon>
        <taxon>Victivallales</taxon>
        <taxon>Victivallaceae</taxon>
        <taxon>Victivallis</taxon>
    </lineage>
</organism>
<name>A0A848AW13_9BACT</name>
<reference evidence="2 3" key="1">
    <citation type="submission" date="2020-04" db="EMBL/GenBank/DDBJ databases">
        <authorList>
            <person name="Hitch T.C.A."/>
            <person name="Wylensek D."/>
            <person name="Clavel T."/>
        </authorList>
    </citation>
    <scope>NUCLEOTIDE SEQUENCE [LARGE SCALE GENOMIC DNA]</scope>
    <source>
        <strain evidence="2 3">COR2-253-APC-1A</strain>
    </source>
</reference>
<dbReference type="AlphaFoldDB" id="A0A848AW13"/>
<evidence type="ECO:0000313" key="3">
    <source>
        <dbReference type="Proteomes" id="UP000576225"/>
    </source>
</evidence>
<evidence type="ECO:0000256" key="1">
    <source>
        <dbReference type="SAM" id="SignalP"/>
    </source>
</evidence>
<evidence type="ECO:0000313" key="2">
    <source>
        <dbReference type="EMBL" id="NMD87121.1"/>
    </source>
</evidence>
<dbReference type="EMBL" id="JABAEW010000019">
    <property type="protein sequence ID" value="NMD87121.1"/>
    <property type="molecule type" value="Genomic_DNA"/>
</dbReference>